<evidence type="ECO:0000313" key="2">
    <source>
        <dbReference type="Proteomes" id="UP001589733"/>
    </source>
</evidence>
<comment type="caution">
    <text evidence="1">The sequence shown here is derived from an EMBL/GenBank/DDBJ whole genome shotgun (WGS) entry which is preliminary data.</text>
</comment>
<organism evidence="1 2">
    <name type="scientific">Deinococcus oregonensis</name>
    <dbReference type="NCBI Taxonomy" id="1805970"/>
    <lineage>
        <taxon>Bacteria</taxon>
        <taxon>Thermotogati</taxon>
        <taxon>Deinococcota</taxon>
        <taxon>Deinococci</taxon>
        <taxon>Deinococcales</taxon>
        <taxon>Deinococcaceae</taxon>
        <taxon>Deinococcus</taxon>
    </lineage>
</organism>
<keyword evidence="2" id="KW-1185">Reference proteome</keyword>
<accession>A0ABV6AUP5</accession>
<protein>
    <submittedName>
        <fullName evidence="1">Uncharacterized protein</fullName>
    </submittedName>
</protein>
<evidence type="ECO:0000313" key="1">
    <source>
        <dbReference type="EMBL" id="MFB9991227.1"/>
    </source>
</evidence>
<name>A0ABV6AUP5_9DEIO</name>
<dbReference type="RefSeq" id="WP_380005944.1">
    <property type="nucleotide sequence ID" value="NZ_JBHLYR010000013.1"/>
</dbReference>
<gene>
    <name evidence="1" type="ORF">ACFFLM_04420</name>
</gene>
<dbReference type="Proteomes" id="UP001589733">
    <property type="component" value="Unassembled WGS sequence"/>
</dbReference>
<reference evidence="1 2" key="1">
    <citation type="submission" date="2024-09" db="EMBL/GenBank/DDBJ databases">
        <authorList>
            <person name="Sun Q."/>
            <person name="Mori K."/>
        </authorList>
    </citation>
    <scope>NUCLEOTIDE SEQUENCE [LARGE SCALE GENOMIC DNA]</scope>
    <source>
        <strain evidence="1 2">JCM 13503</strain>
    </source>
</reference>
<proteinExistence type="predicted"/>
<sequence>MAIDARPFLQLTTPGGSIRCARPALNPLALGVSGRPGGVATDNATHTIVVYVALGTPPADLVDNAVVSVNVDVGKPEQTFRVLRNGIQQDAGTWTLYVRQETSMAGYEP</sequence>
<dbReference type="EMBL" id="JBHLYR010000013">
    <property type="protein sequence ID" value="MFB9991227.1"/>
    <property type="molecule type" value="Genomic_DNA"/>
</dbReference>